<evidence type="ECO:0000313" key="2">
    <source>
        <dbReference type="EMBL" id="KTB34664.1"/>
    </source>
</evidence>
<name>A0A0W0FEC2_MONRR</name>
<sequence length="382" mass="41947">MWRNVPDDEKALWVKKANEKNEACTMKPPKEHIVENQENIGAWVSTALGQMIRDDWNQVGDVLFYVHALVPLPNREIRVEGVTVTAQKSRINFKVSDDLYSKYQESFLDPLHKFKKLKPIIIEHDKLQANNDTPSDVNPHEELQMGTSTALAESSDTIFPNAVAATSAGALEETQPAPSSILTVETVQPTAPVEQVAVDTVLCERQAKVQAEANKNISNSTGSNVDTVLYDIHVLENEETTSVQKDATMTLSTETASPDVEMDVIWATSDLIPHELYKYLVETIQEDATMTTSTETASPDIEMDVVQATSDLIPYELQTIQEDAAGTGSAETASVDIEMDINQAGSDMIPHKPSVQTVDDTTGNILESNSASDASIHNHELI</sequence>
<protein>
    <submittedName>
        <fullName evidence="2">Uncharacterized protein</fullName>
    </submittedName>
</protein>
<reference evidence="2 3" key="1">
    <citation type="submission" date="2015-12" db="EMBL/GenBank/DDBJ databases">
        <title>Draft genome sequence of Moniliophthora roreri, the causal agent of frosty pod rot of cacao.</title>
        <authorList>
            <person name="Aime M.C."/>
            <person name="Diaz-Valderrama J.R."/>
            <person name="Kijpornyongpan T."/>
            <person name="Phillips-Mora W."/>
        </authorList>
    </citation>
    <scope>NUCLEOTIDE SEQUENCE [LARGE SCALE GENOMIC DNA]</scope>
    <source>
        <strain evidence="2 3">MCA 2952</strain>
    </source>
</reference>
<evidence type="ECO:0000313" key="3">
    <source>
        <dbReference type="Proteomes" id="UP000054988"/>
    </source>
</evidence>
<dbReference type="CDD" id="cd00084">
    <property type="entry name" value="HMG-box_SF"/>
    <property type="match status" value="1"/>
</dbReference>
<proteinExistence type="predicted"/>
<organism evidence="2 3">
    <name type="scientific">Moniliophthora roreri</name>
    <name type="common">Frosty pod rot fungus</name>
    <name type="synonym">Monilia roreri</name>
    <dbReference type="NCBI Taxonomy" id="221103"/>
    <lineage>
        <taxon>Eukaryota</taxon>
        <taxon>Fungi</taxon>
        <taxon>Dikarya</taxon>
        <taxon>Basidiomycota</taxon>
        <taxon>Agaricomycotina</taxon>
        <taxon>Agaricomycetes</taxon>
        <taxon>Agaricomycetidae</taxon>
        <taxon>Agaricales</taxon>
        <taxon>Marasmiineae</taxon>
        <taxon>Marasmiaceae</taxon>
        <taxon>Moniliophthora</taxon>
    </lineage>
</organism>
<gene>
    <name evidence="2" type="ORF">WG66_12754</name>
</gene>
<comment type="caution">
    <text evidence="2">The sequence shown here is derived from an EMBL/GenBank/DDBJ whole genome shotgun (WGS) entry which is preliminary data.</text>
</comment>
<evidence type="ECO:0000256" key="1">
    <source>
        <dbReference type="SAM" id="MobiDB-lite"/>
    </source>
</evidence>
<feature type="region of interest" description="Disordered" evidence="1">
    <location>
        <begin position="360"/>
        <end position="382"/>
    </location>
</feature>
<dbReference type="EMBL" id="LATX01002052">
    <property type="protein sequence ID" value="KTB34664.1"/>
    <property type="molecule type" value="Genomic_DNA"/>
</dbReference>
<dbReference type="AlphaFoldDB" id="A0A0W0FEC2"/>
<feature type="compositionally biased region" description="Polar residues" evidence="1">
    <location>
        <begin position="360"/>
        <end position="375"/>
    </location>
</feature>
<accession>A0A0W0FEC2</accession>
<dbReference type="Proteomes" id="UP000054988">
    <property type="component" value="Unassembled WGS sequence"/>
</dbReference>